<name>A0A7S4R742_9DINO</name>
<dbReference type="AlphaFoldDB" id="A0A7S4R742"/>
<protein>
    <submittedName>
        <fullName evidence="2">Uncharacterized protein</fullName>
    </submittedName>
</protein>
<reference evidence="2" key="1">
    <citation type="submission" date="2021-01" db="EMBL/GenBank/DDBJ databases">
        <authorList>
            <person name="Corre E."/>
            <person name="Pelletier E."/>
            <person name="Niang G."/>
            <person name="Scheremetjew M."/>
            <person name="Finn R."/>
            <person name="Kale V."/>
            <person name="Holt S."/>
            <person name="Cochrane G."/>
            <person name="Meng A."/>
            <person name="Brown T."/>
            <person name="Cohen L."/>
        </authorList>
    </citation>
    <scope>NUCLEOTIDE SEQUENCE</scope>
    <source>
        <strain evidence="2">CCMP3105</strain>
    </source>
</reference>
<organism evidence="2">
    <name type="scientific">Alexandrium monilatum</name>
    <dbReference type="NCBI Taxonomy" id="311494"/>
    <lineage>
        <taxon>Eukaryota</taxon>
        <taxon>Sar</taxon>
        <taxon>Alveolata</taxon>
        <taxon>Dinophyceae</taxon>
        <taxon>Gonyaulacales</taxon>
        <taxon>Pyrocystaceae</taxon>
        <taxon>Alexandrium</taxon>
    </lineage>
</organism>
<dbReference type="EMBL" id="HBNR01044802">
    <property type="protein sequence ID" value="CAE4605531.1"/>
    <property type="molecule type" value="Transcribed_RNA"/>
</dbReference>
<proteinExistence type="predicted"/>
<feature type="region of interest" description="Disordered" evidence="1">
    <location>
        <begin position="106"/>
        <end position="185"/>
    </location>
</feature>
<evidence type="ECO:0000313" key="2">
    <source>
        <dbReference type="EMBL" id="CAE4605531.1"/>
    </source>
</evidence>
<sequence length="303" mass="32575">MTSAADLVEALAARFPEDAEDLRQALEVLQTQRITSSDRLGKLGDGHWQRLGLPIGIEALLREEAARVSAAAAQPEPAAQAAPVAAAAPTAVGSLSLSPAAAPAAPELSAAPAPSPQRPVWAEETDDGGQLPLEPYEPPDGLYRRRGGARCGNEPVRGIGGHSRVPPARGVPRGGFAPDAELAPPPDLDELWQQLLEDTLPPDKRKLLQDSWAKCPSQQDRYMMYLEYTSYLRKPEVTEEEQAERRKQLEPLLREFGVSGDGEDGSCPGSLLWPPLLGLLLLAAGVVYYMHSQADPLHDLQAL</sequence>
<gene>
    <name evidence="2" type="ORF">AMON00008_LOCUS31180</name>
</gene>
<accession>A0A7S4R742</accession>
<evidence type="ECO:0000256" key="1">
    <source>
        <dbReference type="SAM" id="MobiDB-lite"/>
    </source>
</evidence>